<dbReference type="InterPro" id="IPR036259">
    <property type="entry name" value="MFS_trans_sf"/>
</dbReference>
<dbReference type="Gene3D" id="1.20.1720.10">
    <property type="entry name" value="Multidrug resistance protein D"/>
    <property type="match status" value="1"/>
</dbReference>
<feature type="transmembrane region" description="Helical" evidence="8">
    <location>
        <begin position="74"/>
        <end position="95"/>
    </location>
</feature>
<evidence type="ECO:0000256" key="5">
    <source>
        <dbReference type="ARBA" id="ARBA00022989"/>
    </source>
</evidence>
<sequence>MSRKNILIICANCVGIFLCMLDTTVMNIALPAIQKGLSVSLNNLQWAINVYTIIFATLTIPLSRLADRFGINRFYLSGMFIFLIGSILSGIATNLSTLIVGRAVQSIGAAIVFPLSMTIGISSVSLIQRTTVIAALGVTQGLAAALGPTIGGIITQFLSWRAIFLVNFPLLILAIILAFYSLDFKENYIQTKIDYLGSLLSMVTLFSLTLALVKGREWHWNSALIIGLLAISTISLILFIITEKTSANPMLPLELFRDRQFTGSAVAIVLSNLFLVAVTVILPTYFTHIQNRTELQAALLITPISAMIFIFSPLAAVLVNKIGPRIVIATGFLLMGIAYVLFTKIDMTSLPAIITADIFLGIGYGIIAGPITVLAASNFTGTLLAASQSLAGVFRQIGIVLAVAIFVSGLYGNLTQAQKNSIKYSQQQIATLQVSALQRRKIEKHTIINIKKQQINTTTTKNHFSSAVKRELIQSNYQKIVMLNQQLPQSVKLKILQKITKKVNQKIKQLNQEINQCIVKIKNYSLQQYHHAFIELYMLTIPFVFSSMMVSILFMRKKDYLTTMQQKHNY</sequence>
<dbReference type="Proteomes" id="UP000284109">
    <property type="component" value="Unassembled WGS sequence"/>
</dbReference>
<keyword evidence="6 8" id="KW-0472">Membrane</keyword>
<feature type="coiled-coil region" evidence="7">
    <location>
        <begin position="493"/>
        <end position="527"/>
    </location>
</feature>
<evidence type="ECO:0000256" key="8">
    <source>
        <dbReference type="SAM" id="Phobius"/>
    </source>
</evidence>
<dbReference type="PRINTS" id="PR01036">
    <property type="entry name" value="TCRTETB"/>
</dbReference>
<dbReference type="RefSeq" id="WP_118901676.1">
    <property type="nucleotide sequence ID" value="NZ_QOCR01000004.1"/>
</dbReference>
<dbReference type="PANTHER" id="PTHR42718">
    <property type="entry name" value="MAJOR FACILITATOR SUPERFAMILY MULTIDRUG TRANSPORTER MFSC"/>
    <property type="match status" value="1"/>
</dbReference>
<evidence type="ECO:0000256" key="3">
    <source>
        <dbReference type="ARBA" id="ARBA00022475"/>
    </source>
</evidence>
<evidence type="ECO:0000256" key="4">
    <source>
        <dbReference type="ARBA" id="ARBA00022692"/>
    </source>
</evidence>
<evidence type="ECO:0000313" key="10">
    <source>
        <dbReference type="EMBL" id="RHW49823.1"/>
    </source>
</evidence>
<reference evidence="10 11" key="1">
    <citation type="submission" date="2018-07" db="EMBL/GenBank/DDBJ databases">
        <title>Genome sequences of six Lactobacillus spp. isolated from bumble bee guts.</title>
        <authorList>
            <person name="Motta E.V.S."/>
            <person name="Moran N.A."/>
        </authorList>
    </citation>
    <scope>NUCLEOTIDE SEQUENCE [LARGE SCALE GENOMIC DNA]</scope>
    <source>
        <strain evidence="10 11">BI-1.1</strain>
    </source>
</reference>
<evidence type="ECO:0000256" key="6">
    <source>
        <dbReference type="ARBA" id="ARBA00023136"/>
    </source>
</evidence>
<feature type="transmembrane region" description="Helical" evidence="8">
    <location>
        <begin position="6"/>
        <end position="32"/>
    </location>
</feature>
<dbReference type="CDD" id="cd17321">
    <property type="entry name" value="MFS_MMR_MDR_like"/>
    <property type="match status" value="1"/>
</dbReference>
<dbReference type="SUPFAM" id="SSF103473">
    <property type="entry name" value="MFS general substrate transporter"/>
    <property type="match status" value="1"/>
</dbReference>
<dbReference type="NCBIfam" id="TIGR00711">
    <property type="entry name" value="efflux_EmrB"/>
    <property type="match status" value="1"/>
</dbReference>
<evidence type="ECO:0000256" key="2">
    <source>
        <dbReference type="ARBA" id="ARBA00022448"/>
    </source>
</evidence>
<keyword evidence="2" id="KW-0813">Transport</keyword>
<proteinExistence type="predicted"/>
<feature type="transmembrane region" description="Helical" evidence="8">
    <location>
        <begin position="220"/>
        <end position="241"/>
    </location>
</feature>
<feature type="transmembrane region" description="Helical" evidence="8">
    <location>
        <begin position="396"/>
        <end position="414"/>
    </location>
</feature>
<gene>
    <name evidence="10" type="ORF">DS831_06565</name>
</gene>
<dbReference type="PANTHER" id="PTHR42718:SF46">
    <property type="entry name" value="BLR6921 PROTEIN"/>
    <property type="match status" value="1"/>
</dbReference>
<dbReference type="InterPro" id="IPR011701">
    <property type="entry name" value="MFS"/>
</dbReference>
<feature type="domain" description="Major facilitator superfamily (MFS) profile" evidence="9">
    <location>
        <begin position="8"/>
        <end position="443"/>
    </location>
</feature>
<evidence type="ECO:0000256" key="7">
    <source>
        <dbReference type="SAM" id="Coils"/>
    </source>
</evidence>
<keyword evidence="5 8" id="KW-1133">Transmembrane helix</keyword>
<dbReference type="EMBL" id="QOCR01000004">
    <property type="protein sequence ID" value="RHW49823.1"/>
    <property type="molecule type" value="Genomic_DNA"/>
</dbReference>
<feature type="transmembrane region" description="Helical" evidence="8">
    <location>
        <begin position="322"/>
        <end position="342"/>
    </location>
</feature>
<feature type="transmembrane region" description="Helical" evidence="8">
    <location>
        <begin position="297"/>
        <end position="316"/>
    </location>
</feature>
<keyword evidence="7" id="KW-0175">Coiled coil</keyword>
<name>A0A3R6VIY1_9LACO</name>
<dbReference type="OrthoDB" id="2321349at2"/>
<evidence type="ECO:0000313" key="11">
    <source>
        <dbReference type="Proteomes" id="UP000284109"/>
    </source>
</evidence>
<dbReference type="InterPro" id="IPR020846">
    <property type="entry name" value="MFS_dom"/>
</dbReference>
<keyword evidence="4 8" id="KW-0812">Transmembrane</keyword>
<evidence type="ECO:0000259" key="9">
    <source>
        <dbReference type="PROSITE" id="PS50850"/>
    </source>
</evidence>
<dbReference type="AlphaFoldDB" id="A0A3R6VIY1"/>
<feature type="transmembrane region" description="Helical" evidence="8">
    <location>
        <begin position="354"/>
        <end position="376"/>
    </location>
</feature>
<accession>A0A3R6VIY1</accession>
<feature type="transmembrane region" description="Helical" evidence="8">
    <location>
        <begin position="44"/>
        <end position="62"/>
    </location>
</feature>
<comment type="subcellular location">
    <subcellularLocation>
        <location evidence="1">Cell membrane</location>
        <topology evidence="1">Multi-pass membrane protein</topology>
    </subcellularLocation>
</comment>
<protein>
    <submittedName>
        <fullName evidence="10">MFS transporter</fullName>
    </submittedName>
</protein>
<comment type="caution">
    <text evidence="10">The sequence shown here is derived from an EMBL/GenBank/DDBJ whole genome shotgun (WGS) entry which is preliminary data.</text>
</comment>
<dbReference type="GO" id="GO:0022857">
    <property type="term" value="F:transmembrane transporter activity"/>
    <property type="evidence" value="ECO:0007669"/>
    <property type="project" value="InterPro"/>
</dbReference>
<keyword evidence="3" id="KW-1003">Cell membrane</keyword>
<feature type="transmembrane region" description="Helical" evidence="8">
    <location>
        <begin position="107"/>
        <end position="127"/>
    </location>
</feature>
<organism evidence="10 11">
    <name type="scientific">Bombilactobacillus bombi</name>
    <dbReference type="NCBI Taxonomy" id="1303590"/>
    <lineage>
        <taxon>Bacteria</taxon>
        <taxon>Bacillati</taxon>
        <taxon>Bacillota</taxon>
        <taxon>Bacilli</taxon>
        <taxon>Lactobacillales</taxon>
        <taxon>Lactobacillaceae</taxon>
        <taxon>Bombilactobacillus</taxon>
    </lineage>
</organism>
<feature type="transmembrane region" description="Helical" evidence="8">
    <location>
        <begin position="133"/>
        <end position="155"/>
    </location>
</feature>
<dbReference type="PROSITE" id="PS50850">
    <property type="entry name" value="MFS"/>
    <property type="match status" value="1"/>
</dbReference>
<dbReference type="Pfam" id="PF07690">
    <property type="entry name" value="MFS_1"/>
    <property type="match status" value="1"/>
</dbReference>
<keyword evidence="11" id="KW-1185">Reference proteome</keyword>
<feature type="transmembrane region" description="Helical" evidence="8">
    <location>
        <begin position="162"/>
        <end position="181"/>
    </location>
</feature>
<dbReference type="InterPro" id="IPR004638">
    <property type="entry name" value="EmrB-like"/>
</dbReference>
<dbReference type="GO" id="GO:0005886">
    <property type="term" value="C:plasma membrane"/>
    <property type="evidence" value="ECO:0007669"/>
    <property type="project" value="UniProtKB-SubCell"/>
</dbReference>
<dbReference type="Gene3D" id="1.20.1250.20">
    <property type="entry name" value="MFS general substrate transporter like domains"/>
    <property type="match status" value="1"/>
</dbReference>
<feature type="transmembrane region" description="Helical" evidence="8">
    <location>
        <begin position="261"/>
        <end position="285"/>
    </location>
</feature>
<feature type="transmembrane region" description="Helical" evidence="8">
    <location>
        <begin position="193"/>
        <end position="213"/>
    </location>
</feature>
<feature type="transmembrane region" description="Helical" evidence="8">
    <location>
        <begin position="536"/>
        <end position="555"/>
    </location>
</feature>
<evidence type="ECO:0000256" key="1">
    <source>
        <dbReference type="ARBA" id="ARBA00004651"/>
    </source>
</evidence>